<reference evidence="1 2" key="1">
    <citation type="submission" date="2018-11" db="EMBL/GenBank/DDBJ databases">
        <title>Taxonoimc description of Halomarina strain SPP-AMP-1.</title>
        <authorList>
            <person name="Pal Y."/>
            <person name="Srinivasana K."/>
            <person name="Verma A."/>
            <person name="Kumar P."/>
        </authorList>
    </citation>
    <scope>NUCLEOTIDE SEQUENCE [LARGE SCALE GENOMIC DNA]</scope>
    <source>
        <strain evidence="1 2">SPP-AMP-1</strain>
    </source>
</reference>
<comment type="caution">
    <text evidence="1">The sequence shown here is derived from an EMBL/GenBank/DDBJ whole genome shotgun (WGS) entry which is preliminary data.</text>
</comment>
<gene>
    <name evidence="1" type="ORF">EIK79_16165</name>
</gene>
<accession>A0A3P3R4I8</accession>
<dbReference type="CDD" id="cd02440">
    <property type="entry name" value="AdoMet_MTases"/>
    <property type="match status" value="1"/>
</dbReference>
<dbReference type="EMBL" id="RRCH01000039">
    <property type="protein sequence ID" value="RRJ28265.1"/>
    <property type="molecule type" value="Genomic_DNA"/>
</dbReference>
<dbReference type="SUPFAM" id="SSF53335">
    <property type="entry name" value="S-adenosyl-L-methionine-dependent methyltransferases"/>
    <property type="match status" value="1"/>
</dbReference>
<organism evidence="1 2">
    <name type="scientific">Halocatena pleomorpha</name>
    <dbReference type="NCBI Taxonomy" id="1785090"/>
    <lineage>
        <taxon>Archaea</taxon>
        <taxon>Methanobacteriati</taxon>
        <taxon>Methanobacteriota</taxon>
        <taxon>Stenosarchaea group</taxon>
        <taxon>Halobacteria</taxon>
        <taxon>Halobacteriales</taxon>
        <taxon>Natronomonadaceae</taxon>
        <taxon>Halocatena</taxon>
    </lineage>
</organism>
<dbReference type="RefSeq" id="WP_124956552.1">
    <property type="nucleotide sequence ID" value="NZ_RRCH01000039.1"/>
</dbReference>
<dbReference type="GO" id="GO:0008168">
    <property type="term" value="F:methyltransferase activity"/>
    <property type="evidence" value="ECO:0007669"/>
    <property type="project" value="UniProtKB-KW"/>
</dbReference>
<sequence length="98" mass="11768">MVHPNRTDPETYYDEYGEQEWERLDRDFFHRLEWERLDRDFFHRLEWEGTVDQLDTHLPPSDPHHSPHVLDVGGGAGRYSIWLARRGYTVTLVDLSET</sequence>
<dbReference type="GO" id="GO:0032259">
    <property type="term" value="P:methylation"/>
    <property type="evidence" value="ECO:0007669"/>
    <property type="project" value="UniProtKB-KW"/>
</dbReference>
<dbReference type="InterPro" id="IPR029063">
    <property type="entry name" value="SAM-dependent_MTases_sf"/>
</dbReference>
<proteinExistence type="predicted"/>
<evidence type="ECO:0000313" key="1">
    <source>
        <dbReference type="EMBL" id="RRJ28265.1"/>
    </source>
</evidence>
<keyword evidence="1" id="KW-0489">Methyltransferase</keyword>
<protein>
    <submittedName>
        <fullName evidence="1">Class I SAM-dependent methyltransferase</fullName>
    </submittedName>
</protein>
<name>A0A3P3R4I8_9EURY</name>
<keyword evidence="1" id="KW-0808">Transferase</keyword>
<dbReference type="Proteomes" id="UP000282322">
    <property type="component" value="Unassembled WGS sequence"/>
</dbReference>
<keyword evidence="2" id="KW-1185">Reference proteome</keyword>
<evidence type="ECO:0000313" key="2">
    <source>
        <dbReference type="Proteomes" id="UP000282322"/>
    </source>
</evidence>
<dbReference type="AlphaFoldDB" id="A0A3P3R4I8"/>
<dbReference type="OrthoDB" id="1018at2157"/>
<dbReference type="Gene3D" id="3.40.50.150">
    <property type="entry name" value="Vaccinia Virus protein VP39"/>
    <property type="match status" value="1"/>
</dbReference>